<dbReference type="EMBL" id="JABEXW010000496">
    <property type="protein sequence ID" value="KAF4963090.1"/>
    <property type="molecule type" value="Genomic_DNA"/>
</dbReference>
<evidence type="ECO:0000313" key="3">
    <source>
        <dbReference type="Proteomes" id="UP000622797"/>
    </source>
</evidence>
<proteinExistence type="predicted"/>
<evidence type="ECO:0000256" key="1">
    <source>
        <dbReference type="SAM" id="MobiDB-lite"/>
    </source>
</evidence>
<feature type="region of interest" description="Disordered" evidence="1">
    <location>
        <begin position="104"/>
        <end position="123"/>
    </location>
</feature>
<dbReference type="OrthoDB" id="1720422at2759"/>
<gene>
    <name evidence="2" type="ORF">FSARC_8863</name>
</gene>
<reference evidence="2" key="1">
    <citation type="journal article" date="2020" name="BMC Genomics">
        <title>Correction to: Identification and distribution of gene clusters required for synthesis of sphingolipid metabolism inhibitors in diverse species of the filamentous fungus Fusarium.</title>
        <authorList>
            <person name="Kim H.S."/>
            <person name="Lohmar J.M."/>
            <person name="Busman M."/>
            <person name="Brown D.W."/>
            <person name="Naumann T.A."/>
            <person name="Divon H.H."/>
            <person name="Lysoe E."/>
            <person name="Uhlig S."/>
            <person name="Proctor R.H."/>
        </authorList>
    </citation>
    <scope>NUCLEOTIDE SEQUENCE</scope>
    <source>
        <strain evidence="2">NRRL 20472</strain>
    </source>
</reference>
<evidence type="ECO:0000313" key="2">
    <source>
        <dbReference type="EMBL" id="KAF4963090.1"/>
    </source>
</evidence>
<name>A0A8H4TS61_9HYPO</name>
<accession>A0A8H4TS61</accession>
<feature type="compositionally biased region" description="Acidic residues" evidence="1">
    <location>
        <begin position="111"/>
        <end position="123"/>
    </location>
</feature>
<dbReference type="Proteomes" id="UP000622797">
    <property type="component" value="Unassembled WGS sequence"/>
</dbReference>
<dbReference type="AlphaFoldDB" id="A0A8H4TS61"/>
<keyword evidence="3" id="KW-1185">Reference proteome</keyword>
<comment type="caution">
    <text evidence="2">The sequence shown here is derived from an EMBL/GenBank/DDBJ whole genome shotgun (WGS) entry which is preliminary data.</text>
</comment>
<reference evidence="2" key="2">
    <citation type="submission" date="2020-05" db="EMBL/GenBank/DDBJ databases">
        <authorList>
            <person name="Kim H.-S."/>
            <person name="Proctor R.H."/>
            <person name="Brown D.W."/>
        </authorList>
    </citation>
    <scope>NUCLEOTIDE SEQUENCE</scope>
    <source>
        <strain evidence="2">NRRL 20472</strain>
    </source>
</reference>
<protein>
    <submittedName>
        <fullName evidence="2">Uncharacterized protein</fullName>
    </submittedName>
</protein>
<organism evidence="2 3">
    <name type="scientific">Fusarium sarcochroum</name>
    <dbReference type="NCBI Taxonomy" id="1208366"/>
    <lineage>
        <taxon>Eukaryota</taxon>
        <taxon>Fungi</taxon>
        <taxon>Dikarya</taxon>
        <taxon>Ascomycota</taxon>
        <taxon>Pezizomycotina</taxon>
        <taxon>Sordariomycetes</taxon>
        <taxon>Hypocreomycetidae</taxon>
        <taxon>Hypocreales</taxon>
        <taxon>Nectriaceae</taxon>
        <taxon>Fusarium</taxon>
        <taxon>Fusarium lateritium species complex</taxon>
    </lineage>
</organism>
<sequence length="331" mass="37830">MIQSLCLETNPNCTTCLSAEIDLSSWRNLRSFSWTGFRAGELYIISTAIENNSAHLDELILDPSSWLRIEPDLIDEILKQDDGQSKHASDLRLYMSQFPEWVQTRDHDTEDQPDIEEAQDTNGENDIDHEYVRGLLSAYLAHNIFGVRDAPRLPRLRVLSLTEMPLSKALASVFTVETLTSLTLRTCLSWPVFLEHIMESDCQINLRTFELQCGFQVSGNELSQQNEILLRFLKSFTGLEELYVSRDEGVDTADFFQQVGRQHSTLKRLVEHQRADYMDCSNTFSHRKESHDSRRLVMSSSCDFGIASETFAKLDLDFVGLTCTPHHLVSI</sequence>